<dbReference type="Gene3D" id="3.40.50.300">
    <property type="entry name" value="P-loop containing nucleotide triphosphate hydrolases"/>
    <property type="match status" value="2"/>
</dbReference>
<dbReference type="InterPro" id="IPR027417">
    <property type="entry name" value="P-loop_NTPase"/>
</dbReference>
<evidence type="ECO:0000313" key="3">
    <source>
        <dbReference type="EMBL" id="TCP03383.1"/>
    </source>
</evidence>
<protein>
    <submittedName>
        <fullName evidence="3">DNA sulfur modification protein DndD</fullName>
    </submittedName>
</protein>
<dbReference type="InterPro" id="IPR017599">
    <property type="entry name" value="DNA_S_DndD"/>
</dbReference>
<evidence type="ECO:0000256" key="1">
    <source>
        <dbReference type="SAM" id="Coils"/>
    </source>
</evidence>
<keyword evidence="1" id="KW-0175">Coiled coil</keyword>
<dbReference type="Pfam" id="PF13476">
    <property type="entry name" value="AAA_23"/>
    <property type="match status" value="1"/>
</dbReference>
<comment type="caution">
    <text evidence="3">The sequence shown here is derived from an EMBL/GenBank/DDBJ whole genome shotgun (WGS) entry which is preliminary data.</text>
</comment>
<gene>
    <name evidence="3" type="ORF">EV684_104104</name>
</gene>
<dbReference type="PANTHER" id="PTHR32114">
    <property type="entry name" value="ABC TRANSPORTER ABCH.3"/>
    <property type="match status" value="1"/>
</dbReference>
<feature type="domain" description="Rad50/SbcC-type AAA" evidence="2">
    <location>
        <begin position="6"/>
        <end position="233"/>
    </location>
</feature>
<dbReference type="NCBIfam" id="TIGR03185">
    <property type="entry name" value="DNA_S_dndD"/>
    <property type="match status" value="1"/>
</dbReference>
<evidence type="ECO:0000313" key="4">
    <source>
        <dbReference type="Proteomes" id="UP000295106"/>
    </source>
</evidence>
<dbReference type="AlphaFoldDB" id="A0A4R2MUV8"/>
<accession>A0A4R2MUV8</accession>
<dbReference type="SUPFAM" id="SSF52540">
    <property type="entry name" value="P-loop containing nucleoside triphosphate hydrolases"/>
    <property type="match status" value="1"/>
</dbReference>
<organism evidence="3 4">
    <name type="scientific">Rubrivivax gelatinosus</name>
    <name type="common">Rhodocyclus gelatinosus</name>
    <name type="synonym">Rhodopseudomonas gelatinosa</name>
    <dbReference type="NCBI Taxonomy" id="28068"/>
    <lineage>
        <taxon>Bacteria</taxon>
        <taxon>Pseudomonadati</taxon>
        <taxon>Pseudomonadota</taxon>
        <taxon>Betaproteobacteria</taxon>
        <taxon>Burkholderiales</taxon>
        <taxon>Sphaerotilaceae</taxon>
        <taxon>Rubrivivax</taxon>
    </lineage>
</organism>
<reference evidence="3 4" key="1">
    <citation type="submission" date="2019-03" db="EMBL/GenBank/DDBJ databases">
        <title>Genomic Encyclopedia of Type Strains, Phase IV (KMG-IV): sequencing the most valuable type-strain genomes for metagenomic binning, comparative biology and taxonomic classification.</title>
        <authorList>
            <person name="Goeker M."/>
        </authorList>
    </citation>
    <scope>NUCLEOTIDE SEQUENCE [LARGE SCALE GENOMIC DNA]</scope>
    <source>
        <strain evidence="3 4">DSM 1709</strain>
    </source>
</reference>
<dbReference type="Proteomes" id="UP000295106">
    <property type="component" value="Unassembled WGS sequence"/>
</dbReference>
<evidence type="ECO:0000259" key="2">
    <source>
        <dbReference type="Pfam" id="PF13476"/>
    </source>
</evidence>
<name>A0A4R2MUV8_RUBGE</name>
<dbReference type="EMBL" id="SLXD01000004">
    <property type="protein sequence ID" value="TCP03383.1"/>
    <property type="molecule type" value="Genomic_DNA"/>
</dbReference>
<sequence length="673" mass="74694">MLLETLTLNDVGTFRGRHAFDLAPAHKGGRTRPVVLFGGLNGAGKTTILNSIRLALYGRQSLDALVTNKGYEESLRGLIHVPLNQLVRSSQASVEIVFTYARLGERARYRVERSWEDTRTGITEWLHVYKDGANAPLLDGEAAQGFLAQLIPPGISQFFFFDGERIADLANDSSDEVLADAIRRLLGLDIADRLDSDLSVYLRGQRAEGMDSGSRQELRRLENEYKELAAQIQADERELTDGLMPEIDAARMEVEKAQALLVDQGGAWAVDRQALERELDELSEVRRAEEALVRDVLAGAAVFALAPGLVDKVVKTAQQEREEGDRIAVADFVRSQATTLKEQLKALAGSRTAQRELLACVDTWVAGFAGPSKKSVRKIVHGLARTDTEALTLLLSAQALSGVEELSRRVASIRQVQSREEDILDRLAHAPSEESIQRAFDHYQSATAKHAALDLKRKQHIANLRSRIWMAITLNRKMRRVEEQVHDAGSAGKAEQLAENVRHMIGVFKEEAAREKCLLLEQHLTKAFARLSRKEDVISGAKIDPTTFRVTLFNRSGVATPKDRLSAGEKQIFAIAMLEALGKTSGRNLPVIIDSPLGRLDSAHRANLLEAYFPQASHQVIVLSTDTEVDQRFYQGLRPHISHAYHLVFDEVEGCTQVSPGYFWRTQELAHAA</sequence>
<dbReference type="GO" id="GO:0006302">
    <property type="term" value="P:double-strand break repair"/>
    <property type="evidence" value="ECO:0007669"/>
    <property type="project" value="InterPro"/>
</dbReference>
<dbReference type="PANTHER" id="PTHR32114:SF2">
    <property type="entry name" value="ABC TRANSPORTER ABCH.3"/>
    <property type="match status" value="1"/>
</dbReference>
<dbReference type="InterPro" id="IPR038729">
    <property type="entry name" value="Rad50/SbcC_AAA"/>
</dbReference>
<feature type="coiled-coil region" evidence="1">
    <location>
        <begin position="211"/>
        <end position="238"/>
    </location>
</feature>
<dbReference type="GeneID" id="99685759"/>
<dbReference type="RefSeq" id="WP_165908424.1">
    <property type="nucleotide sequence ID" value="NZ_CP181386.1"/>
</dbReference>
<proteinExistence type="predicted"/>
<dbReference type="GO" id="GO:0016887">
    <property type="term" value="F:ATP hydrolysis activity"/>
    <property type="evidence" value="ECO:0007669"/>
    <property type="project" value="InterPro"/>
</dbReference>